<gene>
    <name evidence="1" type="ORF">ANCCAN_00259</name>
</gene>
<organism evidence="1 2">
    <name type="scientific">Ancylostoma caninum</name>
    <name type="common">Dog hookworm</name>
    <dbReference type="NCBI Taxonomy" id="29170"/>
    <lineage>
        <taxon>Eukaryota</taxon>
        <taxon>Metazoa</taxon>
        <taxon>Ecdysozoa</taxon>
        <taxon>Nematoda</taxon>
        <taxon>Chromadorea</taxon>
        <taxon>Rhabditida</taxon>
        <taxon>Rhabditina</taxon>
        <taxon>Rhabditomorpha</taxon>
        <taxon>Strongyloidea</taxon>
        <taxon>Ancylostomatidae</taxon>
        <taxon>Ancylostomatinae</taxon>
        <taxon>Ancylostoma</taxon>
    </lineage>
</organism>
<protein>
    <submittedName>
        <fullName evidence="1">Uncharacterized protein</fullName>
    </submittedName>
</protein>
<comment type="caution">
    <text evidence="1">The sequence shown here is derived from an EMBL/GenBank/DDBJ whole genome shotgun (WGS) entry which is preliminary data.</text>
</comment>
<evidence type="ECO:0000313" key="2">
    <source>
        <dbReference type="Proteomes" id="UP000252519"/>
    </source>
</evidence>
<reference evidence="1 2" key="1">
    <citation type="submission" date="2014-10" db="EMBL/GenBank/DDBJ databases">
        <title>Draft genome of the hookworm Ancylostoma caninum.</title>
        <authorList>
            <person name="Mitreva M."/>
        </authorList>
    </citation>
    <scope>NUCLEOTIDE SEQUENCE [LARGE SCALE GENOMIC DNA]</scope>
    <source>
        <strain evidence="1 2">Baltimore</strain>
    </source>
</reference>
<dbReference type="AlphaFoldDB" id="A0A368HEW9"/>
<dbReference type="EMBL" id="JOJR01000001">
    <property type="protein sequence ID" value="RCN53765.1"/>
    <property type="molecule type" value="Genomic_DNA"/>
</dbReference>
<proteinExistence type="predicted"/>
<keyword evidence="2" id="KW-1185">Reference proteome</keyword>
<name>A0A368HEW9_ANCCA</name>
<evidence type="ECO:0000313" key="1">
    <source>
        <dbReference type="EMBL" id="RCN53765.1"/>
    </source>
</evidence>
<accession>A0A368HEW9</accession>
<dbReference type="Proteomes" id="UP000252519">
    <property type="component" value="Unassembled WGS sequence"/>
</dbReference>
<sequence length="41" mass="4602">MNYSDTQALCYFSTSTTYSKKSCSLQRLGSAGLIIQVMTRF</sequence>